<dbReference type="InterPro" id="IPR000719">
    <property type="entry name" value="Prot_kinase_dom"/>
</dbReference>
<dbReference type="Gene3D" id="3.30.200.20">
    <property type="entry name" value="Phosphorylase Kinase, domain 1"/>
    <property type="match status" value="1"/>
</dbReference>
<organism evidence="8 9">
    <name type="scientific">Actinomadura namibiensis</name>
    <dbReference type="NCBI Taxonomy" id="182080"/>
    <lineage>
        <taxon>Bacteria</taxon>
        <taxon>Bacillati</taxon>
        <taxon>Actinomycetota</taxon>
        <taxon>Actinomycetes</taxon>
        <taxon>Streptosporangiales</taxon>
        <taxon>Thermomonosporaceae</taxon>
        <taxon>Actinomadura</taxon>
    </lineage>
</organism>
<evidence type="ECO:0000256" key="2">
    <source>
        <dbReference type="ARBA" id="ARBA00022741"/>
    </source>
</evidence>
<gene>
    <name evidence="8" type="ORF">HNR61_000214</name>
</gene>
<keyword evidence="9" id="KW-1185">Reference proteome</keyword>
<feature type="compositionally biased region" description="Basic and acidic residues" evidence="5">
    <location>
        <begin position="296"/>
        <end position="327"/>
    </location>
</feature>
<keyword evidence="2" id="KW-0547">Nucleotide-binding</keyword>
<proteinExistence type="predicted"/>
<reference evidence="8 9" key="1">
    <citation type="submission" date="2020-08" db="EMBL/GenBank/DDBJ databases">
        <title>Genomic Encyclopedia of Type Strains, Phase IV (KMG-IV): sequencing the most valuable type-strain genomes for metagenomic binning, comparative biology and taxonomic classification.</title>
        <authorList>
            <person name="Goeker M."/>
        </authorList>
    </citation>
    <scope>NUCLEOTIDE SEQUENCE [LARGE SCALE GENOMIC DNA]</scope>
    <source>
        <strain evidence="8 9">DSM 44197</strain>
    </source>
</reference>
<protein>
    <recommendedName>
        <fullName evidence="7">Protein kinase domain-containing protein</fullName>
    </recommendedName>
</protein>
<evidence type="ECO:0000256" key="6">
    <source>
        <dbReference type="SAM" id="Phobius"/>
    </source>
</evidence>
<dbReference type="AlphaFoldDB" id="A0A7W3LI63"/>
<keyword evidence="6" id="KW-0812">Transmembrane</keyword>
<feature type="region of interest" description="Disordered" evidence="5">
    <location>
        <begin position="249"/>
        <end position="450"/>
    </location>
</feature>
<dbReference type="GO" id="GO:0004674">
    <property type="term" value="F:protein serine/threonine kinase activity"/>
    <property type="evidence" value="ECO:0007669"/>
    <property type="project" value="TreeGrafter"/>
</dbReference>
<feature type="domain" description="Protein kinase" evidence="7">
    <location>
        <begin position="21"/>
        <end position="320"/>
    </location>
</feature>
<comment type="caution">
    <text evidence="8">The sequence shown here is derived from an EMBL/GenBank/DDBJ whole genome shotgun (WGS) entry which is preliminary data.</text>
</comment>
<dbReference type="RefSeq" id="WP_182841228.1">
    <property type="nucleotide sequence ID" value="NZ_JACJIA010000001.1"/>
</dbReference>
<dbReference type="PANTHER" id="PTHR43289:SF34">
    <property type="entry name" value="SERINE_THREONINE-PROTEIN KINASE YBDM-RELATED"/>
    <property type="match status" value="1"/>
</dbReference>
<sequence>MMNSPPFQPLAPGDPLLVGGYRVLARMEASGRGWVYLATTDSGRRLAVWVVRPEALRDPVFRERFRKDMAAARRVGGRRVAPVVDFHADAPQPWVATEYVAGPSLAQVVVESGPLPARAVRILMGGIAEALRDIHAAGVVHGRLMPSSVLLAPDGPRVTGYGVAPAGSVDADILALGGVVFYAATGRQYEGDGLAECPPDVRSLLERCLADVPAERPRPEQIIASLEHGTGAPEPDWLTPEIVDRLLAHATFPGDPDPPPPVPEGEAPAADAPPDEPEHADEPPPTAETSTDAAETDAKHEDIEHPERPETPHAEEPPALDTEHADTPHAGTRADVPARAGGTSAADTPLDTGPSHLPAPMGPPPGDGVAPPSDTPLDAGPPHPPAPMGPPHVPAGPPPAPVGPPPAPAGPGFGPPAAPPDGRPVMLPPEPAPPPPPAPGPAAPPPGGMRRTDREMLVVLACGAVAGIVALCALLFAFVM</sequence>
<dbReference type="Proteomes" id="UP000572680">
    <property type="component" value="Unassembled WGS sequence"/>
</dbReference>
<dbReference type="PROSITE" id="PS50011">
    <property type="entry name" value="PROTEIN_KINASE_DOM"/>
    <property type="match status" value="1"/>
</dbReference>
<accession>A0A7W3LI63</accession>
<keyword evidence="4" id="KW-0067">ATP-binding</keyword>
<dbReference type="Gene3D" id="1.10.510.10">
    <property type="entry name" value="Transferase(Phosphotransferase) domain 1"/>
    <property type="match status" value="1"/>
</dbReference>
<keyword evidence="3" id="KW-0418">Kinase</keyword>
<dbReference type="EMBL" id="JACJIA010000001">
    <property type="protein sequence ID" value="MBA8948616.1"/>
    <property type="molecule type" value="Genomic_DNA"/>
</dbReference>
<evidence type="ECO:0000256" key="1">
    <source>
        <dbReference type="ARBA" id="ARBA00022679"/>
    </source>
</evidence>
<evidence type="ECO:0000256" key="5">
    <source>
        <dbReference type="SAM" id="MobiDB-lite"/>
    </source>
</evidence>
<keyword evidence="6" id="KW-0472">Membrane</keyword>
<keyword evidence="1" id="KW-0808">Transferase</keyword>
<dbReference type="GO" id="GO:0005524">
    <property type="term" value="F:ATP binding"/>
    <property type="evidence" value="ECO:0007669"/>
    <property type="project" value="UniProtKB-KW"/>
</dbReference>
<evidence type="ECO:0000259" key="7">
    <source>
        <dbReference type="PROSITE" id="PS50011"/>
    </source>
</evidence>
<evidence type="ECO:0000256" key="4">
    <source>
        <dbReference type="ARBA" id="ARBA00022840"/>
    </source>
</evidence>
<feature type="compositionally biased region" description="Pro residues" evidence="5">
    <location>
        <begin position="379"/>
        <end position="447"/>
    </location>
</feature>
<evidence type="ECO:0000313" key="9">
    <source>
        <dbReference type="Proteomes" id="UP000572680"/>
    </source>
</evidence>
<dbReference type="InterPro" id="IPR011009">
    <property type="entry name" value="Kinase-like_dom_sf"/>
</dbReference>
<evidence type="ECO:0000313" key="8">
    <source>
        <dbReference type="EMBL" id="MBA8948616.1"/>
    </source>
</evidence>
<dbReference type="PRINTS" id="PR01217">
    <property type="entry name" value="PRICHEXTENSN"/>
</dbReference>
<name>A0A7W3LI63_ACTNM</name>
<dbReference type="PANTHER" id="PTHR43289">
    <property type="entry name" value="MITOGEN-ACTIVATED PROTEIN KINASE KINASE KINASE 20-RELATED"/>
    <property type="match status" value="1"/>
</dbReference>
<dbReference type="SUPFAM" id="SSF56112">
    <property type="entry name" value="Protein kinase-like (PK-like)"/>
    <property type="match status" value="1"/>
</dbReference>
<dbReference type="SMART" id="SM00220">
    <property type="entry name" value="S_TKc"/>
    <property type="match status" value="1"/>
</dbReference>
<evidence type="ECO:0000256" key="3">
    <source>
        <dbReference type="ARBA" id="ARBA00022777"/>
    </source>
</evidence>
<keyword evidence="6" id="KW-1133">Transmembrane helix</keyword>
<feature type="transmembrane region" description="Helical" evidence="6">
    <location>
        <begin position="457"/>
        <end position="479"/>
    </location>
</feature>